<dbReference type="GeneID" id="25313893"/>
<evidence type="ECO:0000256" key="1">
    <source>
        <dbReference type="SAM" id="MobiDB-lite"/>
    </source>
</evidence>
<dbReference type="InterPro" id="IPR027443">
    <property type="entry name" value="IPNS-like_sf"/>
</dbReference>
<dbReference type="OrthoDB" id="627829at2759"/>
<dbReference type="Gene3D" id="2.60.120.330">
    <property type="entry name" value="B-lactam Antibiotic, Isopenicillin N Synthase, Chain"/>
    <property type="match status" value="1"/>
</dbReference>
<gene>
    <name evidence="2" type="ORF">T310_1542</name>
</gene>
<dbReference type="Proteomes" id="UP000053958">
    <property type="component" value="Unassembled WGS sequence"/>
</dbReference>
<dbReference type="SUPFAM" id="SSF51197">
    <property type="entry name" value="Clavaminate synthase-like"/>
    <property type="match status" value="1"/>
</dbReference>
<feature type="compositionally biased region" description="Low complexity" evidence="1">
    <location>
        <begin position="152"/>
        <end position="162"/>
    </location>
</feature>
<keyword evidence="3" id="KW-1185">Reference proteome</keyword>
<reference evidence="2 3" key="1">
    <citation type="submission" date="2015-04" db="EMBL/GenBank/DDBJ databases">
        <authorList>
            <person name="Heijne W.H."/>
            <person name="Fedorova N.D."/>
            <person name="Nierman W.C."/>
            <person name="Vollebregt A.W."/>
            <person name="Zhao Z."/>
            <person name="Wu L."/>
            <person name="Kumar M."/>
            <person name="Stam H."/>
            <person name="van den Berg M.A."/>
            <person name="Pel H.J."/>
        </authorList>
    </citation>
    <scope>NUCLEOTIDE SEQUENCE [LARGE SCALE GENOMIC DNA]</scope>
    <source>
        <strain evidence="2 3">CBS 393.64</strain>
    </source>
</reference>
<feature type="region of interest" description="Disordered" evidence="1">
    <location>
        <begin position="66"/>
        <end position="91"/>
    </location>
</feature>
<dbReference type="AlphaFoldDB" id="A0A0F4Z2V1"/>
<organism evidence="2 3">
    <name type="scientific">Rasamsonia emersonii (strain ATCC 16479 / CBS 393.64 / IMI 116815)</name>
    <dbReference type="NCBI Taxonomy" id="1408163"/>
    <lineage>
        <taxon>Eukaryota</taxon>
        <taxon>Fungi</taxon>
        <taxon>Dikarya</taxon>
        <taxon>Ascomycota</taxon>
        <taxon>Pezizomycotina</taxon>
        <taxon>Eurotiomycetes</taxon>
        <taxon>Eurotiomycetidae</taxon>
        <taxon>Eurotiales</taxon>
        <taxon>Trichocomaceae</taxon>
        <taxon>Rasamsonia</taxon>
    </lineage>
</organism>
<accession>A0A0F4Z2V1</accession>
<sequence length="183" mass="19692">MLTNNVPSGRPNTPSCGQSSRDIHELTALGERFLRLAAEALSLPPETFFSFLPEQHRLKLAHYPAASSSSAPARTEQGVGPHKTRPAGGRFCCRRRRPTSKACRPSTATVSGSTCPISPGVRGSLTKAEAVGSLKEYFATLLNDQALRRSDPTTPTSNTTSSAAEEEIDSPFLRGKYDTWGES</sequence>
<protein>
    <submittedName>
        <fullName evidence="2">Uncharacterized protein</fullName>
    </submittedName>
</protein>
<evidence type="ECO:0000313" key="3">
    <source>
        <dbReference type="Proteomes" id="UP000053958"/>
    </source>
</evidence>
<evidence type="ECO:0000313" key="2">
    <source>
        <dbReference type="EMBL" id="KKA24421.1"/>
    </source>
</evidence>
<feature type="region of interest" description="Disordered" evidence="1">
    <location>
        <begin position="145"/>
        <end position="183"/>
    </location>
</feature>
<dbReference type="RefSeq" id="XP_013331033.1">
    <property type="nucleotide sequence ID" value="XM_013475579.1"/>
</dbReference>
<name>A0A0F4Z2V1_RASE3</name>
<dbReference type="STRING" id="1408163.A0A0F4Z2V1"/>
<feature type="region of interest" description="Disordered" evidence="1">
    <location>
        <begin position="1"/>
        <end position="20"/>
    </location>
</feature>
<proteinExistence type="predicted"/>
<comment type="caution">
    <text evidence="2">The sequence shown here is derived from an EMBL/GenBank/DDBJ whole genome shotgun (WGS) entry which is preliminary data.</text>
</comment>
<dbReference type="EMBL" id="LASV01000062">
    <property type="protein sequence ID" value="KKA24421.1"/>
    <property type="molecule type" value="Genomic_DNA"/>
</dbReference>